<organism evidence="1 2">
    <name type="scientific">Piromyces finnis</name>
    <dbReference type="NCBI Taxonomy" id="1754191"/>
    <lineage>
        <taxon>Eukaryota</taxon>
        <taxon>Fungi</taxon>
        <taxon>Fungi incertae sedis</taxon>
        <taxon>Chytridiomycota</taxon>
        <taxon>Chytridiomycota incertae sedis</taxon>
        <taxon>Neocallimastigomycetes</taxon>
        <taxon>Neocallimastigales</taxon>
        <taxon>Neocallimastigaceae</taxon>
        <taxon>Piromyces</taxon>
    </lineage>
</organism>
<name>A0A1Y1V1G6_9FUNG</name>
<sequence>MSNNELIEYNKEISIPDHLISNVDFNYISKRHDVFYLRVSCSNYSNNSVIILNSEGEELYNCGFIYRGIIVYDNLNFPIINTFIQNSMKYFIYSGEDRNEILSFIKFFNSIELKKYEMFFFNKITNQHEVLTILFNETKTKYSVYCNRDCENETLICSFGIMKDTDFDFYIEVSPWVDYVQMFGIALCFYNLV</sequence>
<reference evidence="1 2" key="2">
    <citation type="submission" date="2016-08" db="EMBL/GenBank/DDBJ databases">
        <title>Pervasive Adenine N6-methylation of Active Genes in Fungi.</title>
        <authorList>
            <consortium name="DOE Joint Genome Institute"/>
            <person name="Mondo S.J."/>
            <person name="Dannebaum R.O."/>
            <person name="Kuo R.C."/>
            <person name="Labutti K."/>
            <person name="Haridas S."/>
            <person name="Kuo A."/>
            <person name="Salamov A."/>
            <person name="Ahrendt S.R."/>
            <person name="Lipzen A."/>
            <person name="Sullivan W."/>
            <person name="Andreopoulos W.B."/>
            <person name="Clum A."/>
            <person name="Lindquist E."/>
            <person name="Daum C."/>
            <person name="Ramamoorthy G.K."/>
            <person name="Gryganskyi A."/>
            <person name="Culley D."/>
            <person name="Magnuson J.K."/>
            <person name="James T.Y."/>
            <person name="O'Malley M.A."/>
            <person name="Stajich J.E."/>
            <person name="Spatafora J.W."/>
            <person name="Visel A."/>
            <person name="Grigoriev I.V."/>
        </authorList>
    </citation>
    <scope>NUCLEOTIDE SEQUENCE [LARGE SCALE GENOMIC DNA]</scope>
    <source>
        <strain evidence="2">finn</strain>
    </source>
</reference>
<reference evidence="1 2" key="1">
    <citation type="submission" date="2016-08" db="EMBL/GenBank/DDBJ databases">
        <title>Genomes of anaerobic fungi encode conserved fungal cellulosomes for biomass hydrolysis.</title>
        <authorList>
            <consortium name="DOE Joint Genome Institute"/>
            <person name="Haitjema C.H."/>
            <person name="Gilmore S.P."/>
            <person name="Henske J.K."/>
            <person name="Solomon K.V."/>
            <person name="De Groot R."/>
            <person name="Kuo A."/>
            <person name="Mondo S.J."/>
            <person name="Salamov A.A."/>
            <person name="Labutti K."/>
            <person name="Zhao Z."/>
            <person name="Chiniquy J."/>
            <person name="Barry K."/>
            <person name="Brewer H.M."/>
            <person name="Purvine S.O."/>
            <person name="Wright A.T."/>
            <person name="Boxma B."/>
            <person name="Van Alen T."/>
            <person name="Hackstein J.H."/>
            <person name="Baker S.E."/>
            <person name="Grigoriev I.V."/>
            <person name="O'Malley M.A."/>
        </authorList>
    </citation>
    <scope>NUCLEOTIDE SEQUENCE [LARGE SCALE GENOMIC DNA]</scope>
    <source>
        <strain evidence="2">finn</strain>
    </source>
</reference>
<evidence type="ECO:0000313" key="1">
    <source>
        <dbReference type="EMBL" id="ORX45192.1"/>
    </source>
</evidence>
<evidence type="ECO:0008006" key="3">
    <source>
        <dbReference type="Google" id="ProtNLM"/>
    </source>
</evidence>
<gene>
    <name evidence="1" type="ORF">BCR36DRAFT_358638</name>
</gene>
<dbReference type="AlphaFoldDB" id="A0A1Y1V1G6"/>
<proteinExistence type="predicted"/>
<evidence type="ECO:0000313" key="2">
    <source>
        <dbReference type="Proteomes" id="UP000193719"/>
    </source>
</evidence>
<comment type="caution">
    <text evidence="1">The sequence shown here is derived from an EMBL/GenBank/DDBJ whole genome shotgun (WGS) entry which is preliminary data.</text>
</comment>
<dbReference type="Proteomes" id="UP000193719">
    <property type="component" value="Unassembled WGS sequence"/>
</dbReference>
<keyword evidence="2" id="KW-1185">Reference proteome</keyword>
<dbReference type="OrthoDB" id="2151307at2759"/>
<accession>A0A1Y1V1G6</accession>
<dbReference type="EMBL" id="MCFH01000041">
    <property type="protein sequence ID" value="ORX45192.1"/>
    <property type="molecule type" value="Genomic_DNA"/>
</dbReference>
<protein>
    <recommendedName>
        <fullName evidence="3">Tubby C-terminal domain-containing protein</fullName>
    </recommendedName>
</protein>